<protein>
    <submittedName>
        <fullName evidence="1">TSA: Wollemia nobilis Ref_Wollemi_Transcript_25546_915 transcribed RNA sequence</fullName>
    </submittedName>
</protein>
<proteinExistence type="predicted"/>
<dbReference type="PANTHER" id="PTHR31676:SF109">
    <property type="entry name" value="OS05G0346400 PROTEIN"/>
    <property type="match status" value="1"/>
</dbReference>
<dbReference type="InterPro" id="IPR007493">
    <property type="entry name" value="DUF538"/>
</dbReference>
<accession>A0A0C9S4A3</accession>
<dbReference type="InterPro" id="IPR036758">
    <property type="entry name" value="At5g01610-like"/>
</dbReference>
<dbReference type="SUPFAM" id="SSF141562">
    <property type="entry name" value="At5g01610-like"/>
    <property type="match status" value="1"/>
</dbReference>
<dbReference type="PANTHER" id="PTHR31676">
    <property type="entry name" value="T31J12.3 PROTEIN-RELATED"/>
    <property type="match status" value="1"/>
</dbReference>
<reference evidence="1" key="1">
    <citation type="submission" date="2015-02" db="EMBL/GenBank/DDBJ databases">
        <title>A transcriptome of Wollemia nobilis - a relic of Gondwana.</title>
        <authorList>
            <person name="Chia J.Y."/>
            <person name="Leong Y.S."/>
            <person name="Abdul Karim S."/>
            <person name="Wan Azmi N."/>
            <person name="Hercus R."/>
            <person name="Croft L."/>
        </authorList>
    </citation>
    <scope>NUCLEOTIDE SEQUENCE</scope>
    <source>
        <strain evidence="1">MaeBrown</strain>
        <tissue evidence="1">Leaf</tissue>
    </source>
</reference>
<evidence type="ECO:0000313" key="1">
    <source>
        <dbReference type="EMBL" id="JAG85608.1"/>
    </source>
</evidence>
<dbReference type="EMBL" id="GCHU01025355">
    <property type="protein sequence ID" value="JAG85608.1"/>
    <property type="molecule type" value="Transcribed_RNA"/>
</dbReference>
<organism evidence="1">
    <name type="scientific">Wollemia nobilis</name>
    <dbReference type="NCBI Taxonomy" id="56998"/>
    <lineage>
        <taxon>Eukaryota</taxon>
        <taxon>Viridiplantae</taxon>
        <taxon>Streptophyta</taxon>
        <taxon>Embryophyta</taxon>
        <taxon>Tracheophyta</taxon>
        <taxon>Spermatophyta</taxon>
        <taxon>Pinopsida</taxon>
        <taxon>Pinidae</taxon>
        <taxon>Conifers II</taxon>
        <taxon>Araucariales</taxon>
        <taxon>Araucariaceae</taxon>
        <taxon>Wollemia</taxon>
    </lineage>
</organism>
<dbReference type="Pfam" id="PF04398">
    <property type="entry name" value="DUF538"/>
    <property type="match status" value="1"/>
</dbReference>
<sequence>MDQIMAKLGTYWFSNRANKEISSLGDDVNSASSSIEGGTKWLINKLRGKMQKSLPDLLQEYDLPKGLFPQDATHYEFDEETHKLTVFIPSICEVGYRDSSVLRFATAVAGYLEKGKLTDIEGMKTKVVIWVKVTSISVDGARSGKVYFMAGVKKSRPRDAYDVLRNGISVENF</sequence>
<name>A0A0C9S4A3_9CONI</name>
<dbReference type="AlphaFoldDB" id="A0A0C9S4A3"/>
<dbReference type="Gene3D" id="2.30.240.10">
    <property type="entry name" value="At5g01610-like"/>
    <property type="match status" value="1"/>
</dbReference>